<dbReference type="InterPro" id="IPR014710">
    <property type="entry name" value="RmlC-like_jellyroll"/>
</dbReference>
<dbReference type="GO" id="GO:0005737">
    <property type="term" value="C:cytoplasm"/>
    <property type="evidence" value="ECO:0007669"/>
    <property type="project" value="InterPro"/>
</dbReference>
<evidence type="ECO:0000256" key="2">
    <source>
        <dbReference type="ARBA" id="ARBA00006542"/>
    </source>
</evidence>
<dbReference type="GO" id="GO:0006094">
    <property type="term" value="P:gluconeogenesis"/>
    <property type="evidence" value="ECO:0007669"/>
    <property type="project" value="UniProtKB-KW"/>
</dbReference>
<comment type="catalytic activity">
    <reaction evidence="6">
        <text>alpha-D-glucose 6-phosphate = beta-D-fructose 6-phosphate</text>
        <dbReference type="Rhea" id="RHEA:11816"/>
        <dbReference type="ChEBI" id="CHEBI:57634"/>
        <dbReference type="ChEBI" id="CHEBI:58225"/>
        <dbReference type="EC" id="5.3.1.9"/>
    </reaction>
</comment>
<comment type="pathway">
    <text evidence="1">Carbohydrate degradation; glycolysis; D-glyceraldehyde 3-phosphate and glycerone phosphate from D-glucose: step 2/4.</text>
</comment>
<protein>
    <recommendedName>
        <fullName evidence="3">glucose-6-phosphate isomerase</fullName>
        <ecNumber evidence="3">5.3.1.9</ecNumber>
    </recommendedName>
</protein>
<dbReference type="AlphaFoldDB" id="A0A7G6E4V5"/>
<feature type="domain" description="Glucose-6-phosphate isomerase prokaryote" evidence="7">
    <location>
        <begin position="40"/>
        <end position="187"/>
    </location>
</feature>
<name>A0A7G6E4V5_THEFR</name>
<dbReference type="EMBL" id="CP045798">
    <property type="protein sequence ID" value="QNB47109.1"/>
    <property type="molecule type" value="Genomic_DNA"/>
</dbReference>
<keyword evidence="4" id="KW-0312">Gluconeogenesis</keyword>
<gene>
    <name evidence="8" type="ORF">BR63_12800</name>
</gene>
<dbReference type="SUPFAM" id="SSF51182">
    <property type="entry name" value="RmlC-like cupins"/>
    <property type="match status" value="1"/>
</dbReference>
<dbReference type="InterPro" id="IPR011051">
    <property type="entry name" value="RmlC_Cupin_sf"/>
</dbReference>
<evidence type="ECO:0000313" key="8">
    <source>
        <dbReference type="EMBL" id="QNB47109.1"/>
    </source>
</evidence>
<keyword evidence="5" id="KW-0324">Glycolysis</keyword>
<reference evidence="8 9" key="1">
    <citation type="journal article" date="2019" name="Front. Microbiol.">
        <title>Thermoanaerosceptrum fracticalcis gen. nov. sp. nov., a Novel Fumarate-Fermenting Microorganism From a Deep Fractured Carbonate Aquifer of the US Great Basin.</title>
        <authorList>
            <person name="Hamilton-Brehm S.D."/>
            <person name="Stewart L.E."/>
            <person name="Zavarin M."/>
            <person name="Caldwell M."/>
            <person name="Lawson P.A."/>
            <person name="Onstott T.C."/>
            <person name="Grzymski J."/>
            <person name="Neveux I."/>
            <person name="Lollar B.S."/>
            <person name="Russell C.E."/>
            <person name="Moser D.P."/>
        </authorList>
    </citation>
    <scope>NUCLEOTIDE SEQUENCE [LARGE SCALE GENOMIC DNA]</scope>
    <source>
        <strain evidence="8 9">DRI-13</strain>
    </source>
</reference>
<dbReference type="InterPro" id="IPR010551">
    <property type="entry name" value="G6P_isomerase_prok"/>
</dbReference>
<evidence type="ECO:0000256" key="1">
    <source>
        <dbReference type="ARBA" id="ARBA00004926"/>
    </source>
</evidence>
<dbReference type="RefSeq" id="WP_051966338.1">
    <property type="nucleotide sequence ID" value="NZ_CP045798.1"/>
</dbReference>
<dbReference type="GO" id="GO:0006096">
    <property type="term" value="P:glycolytic process"/>
    <property type="evidence" value="ECO:0007669"/>
    <property type="project" value="UniProtKB-UniPathway"/>
</dbReference>
<dbReference type="OrthoDB" id="1647241at2"/>
<evidence type="ECO:0000256" key="6">
    <source>
        <dbReference type="ARBA" id="ARBA00029321"/>
    </source>
</evidence>
<keyword evidence="8" id="KW-0413">Isomerase</keyword>
<dbReference type="Proteomes" id="UP000515847">
    <property type="component" value="Chromosome"/>
</dbReference>
<evidence type="ECO:0000259" key="7">
    <source>
        <dbReference type="Pfam" id="PF06560"/>
    </source>
</evidence>
<keyword evidence="9" id="KW-1185">Reference proteome</keyword>
<dbReference type="CDD" id="cd02218">
    <property type="entry name" value="cupin_PGI"/>
    <property type="match status" value="1"/>
</dbReference>
<comment type="similarity">
    <text evidence="2">Belongs to the archaeal-type GPI family.</text>
</comment>
<evidence type="ECO:0000256" key="3">
    <source>
        <dbReference type="ARBA" id="ARBA00011952"/>
    </source>
</evidence>
<evidence type="ECO:0000256" key="4">
    <source>
        <dbReference type="ARBA" id="ARBA00022432"/>
    </source>
</evidence>
<dbReference type="KEGG" id="tfr:BR63_12800"/>
<dbReference type="Pfam" id="PF06560">
    <property type="entry name" value="GPI"/>
    <property type="match status" value="1"/>
</dbReference>
<dbReference type="EC" id="5.3.1.9" evidence="3"/>
<dbReference type="Gene3D" id="2.60.120.10">
    <property type="entry name" value="Jelly Rolls"/>
    <property type="match status" value="1"/>
</dbReference>
<evidence type="ECO:0000256" key="5">
    <source>
        <dbReference type="ARBA" id="ARBA00023152"/>
    </source>
</evidence>
<accession>A0A7G6E4V5</accession>
<evidence type="ECO:0000313" key="9">
    <source>
        <dbReference type="Proteomes" id="UP000515847"/>
    </source>
</evidence>
<organism evidence="8 9">
    <name type="scientific">Thermanaerosceptrum fracticalcis</name>
    <dbReference type="NCBI Taxonomy" id="1712410"/>
    <lineage>
        <taxon>Bacteria</taxon>
        <taxon>Bacillati</taxon>
        <taxon>Bacillota</taxon>
        <taxon>Clostridia</taxon>
        <taxon>Eubacteriales</taxon>
        <taxon>Peptococcaceae</taxon>
        <taxon>Thermanaerosceptrum</taxon>
    </lineage>
</organism>
<proteinExistence type="inferred from homology"/>
<sequence>MNVALNTRKINNTGLAARLVKPDICRLMALQNLTYLPFPSYDNPPIYFIYRGVEEREHKEIFRAHNIRYDITVIPPKVVMGEYIKTVGHFHPVKANTGLSYSEYYEVLDGQALYLLQKNDQEGEAEEVILIEAKKGDKVYIPPNYGHITINPGKRTLVMANLVEAAFKSDYEPIKRKKGAAVYCFRDDFSGYAIVPNNNYTRQVEPKRVKAAEWPSPIPVSKKNSLYDLFVDNPRAFVFLK</sequence>
<dbReference type="UniPathway" id="UPA00109">
    <property type="reaction ID" value="UER00181"/>
</dbReference>
<dbReference type="GO" id="GO:0004347">
    <property type="term" value="F:glucose-6-phosphate isomerase activity"/>
    <property type="evidence" value="ECO:0007669"/>
    <property type="project" value="UniProtKB-EC"/>
</dbReference>